<dbReference type="Proteomes" id="UP000887561">
    <property type="component" value="Unplaced"/>
</dbReference>
<evidence type="ECO:0000256" key="2">
    <source>
        <dbReference type="ARBA" id="ARBA00022741"/>
    </source>
</evidence>
<name>A0A915M3Y4_MELJA</name>
<dbReference type="PRINTS" id="PR00301">
    <property type="entry name" value="HEATSHOCK70"/>
</dbReference>
<dbReference type="PANTHER" id="PTHR19375">
    <property type="entry name" value="HEAT SHOCK PROTEIN 70KDA"/>
    <property type="match status" value="1"/>
</dbReference>
<dbReference type="AlphaFoldDB" id="A0A915M3Y4"/>
<accession>A0A915M3Y4</accession>
<evidence type="ECO:0000256" key="1">
    <source>
        <dbReference type="ARBA" id="ARBA00007381"/>
    </source>
</evidence>
<evidence type="ECO:0000313" key="6">
    <source>
        <dbReference type="WBParaSite" id="scaffold30244_cov238.g20800"/>
    </source>
</evidence>
<dbReference type="Gene3D" id="3.30.420.40">
    <property type="match status" value="2"/>
</dbReference>
<evidence type="ECO:0000313" key="5">
    <source>
        <dbReference type="Proteomes" id="UP000887561"/>
    </source>
</evidence>
<protein>
    <submittedName>
        <fullName evidence="6">Uncharacterized protein</fullName>
    </submittedName>
</protein>
<organism evidence="5 6">
    <name type="scientific">Meloidogyne javanica</name>
    <name type="common">Root-knot nematode worm</name>
    <dbReference type="NCBI Taxonomy" id="6303"/>
    <lineage>
        <taxon>Eukaryota</taxon>
        <taxon>Metazoa</taxon>
        <taxon>Ecdysozoa</taxon>
        <taxon>Nematoda</taxon>
        <taxon>Chromadorea</taxon>
        <taxon>Rhabditida</taxon>
        <taxon>Tylenchina</taxon>
        <taxon>Tylenchomorpha</taxon>
        <taxon>Tylenchoidea</taxon>
        <taxon>Meloidogynidae</taxon>
        <taxon>Meloidogyninae</taxon>
        <taxon>Meloidogyne</taxon>
        <taxon>Meloidogyne incognita group</taxon>
    </lineage>
</organism>
<evidence type="ECO:0000256" key="4">
    <source>
        <dbReference type="RuleBase" id="RU003322"/>
    </source>
</evidence>
<dbReference type="InterPro" id="IPR043129">
    <property type="entry name" value="ATPase_NBD"/>
</dbReference>
<proteinExistence type="inferred from homology"/>
<dbReference type="GO" id="GO:0140662">
    <property type="term" value="F:ATP-dependent protein folding chaperone"/>
    <property type="evidence" value="ECO:0007669"/>
    <property type="project" value="InterPro"/>
</dbReference>
<dbReference type="GO" id="GO:0005524">
    <property type="term" value="F:ATP binding"/>
    <property type="evidence" value="ECO:0007669"/>
    <property type="project" value="UniProtKB-KW"/>
</dbReference>
<dbReference type="WBParaSite" id="scaffold30244_cov238.g20800">
    <property type="protein sequence ID" value="scaffold30244_cov238.g20800"/>
    <property type="gene ID" value="scaffold30244_cov238.g20800"/>
</dbReference>
<keyword evidence="5" id="KW-1185">Reference proteome</keyword>
<dbReference type="InterPro" id="IPR013126">
    <property type="entry name" value="Hsp_70_fam"/>
</dbReference>
<dbReference type="Pfam" id="PF00012">
    <property type="entry name" value="HSP70"/>
    <property type="match status" value="1"/>
</dbReference>
<dbReference type="Gene3D" id="3.90.640.10">
    <property type="entry name" value="Actin, Chain A, domain 4"/>
    <property type="match status" value="1"/>
</dbReference>
<comment type="similarity">
    <text evidence="1 4">Belongs to the heat shock protein 70 family.</text>
</comment>
<sequence>MYLLSKSVSTLRSIKRFGSTIVSPPLTTIVFPPTSMGINLGMSNSTVTIMEEKTPKSFAVPLFVAFNQQGELLFGDDAAKKGNLKNPFHAIAHLIDIKFDDPFVRKIRNIVPFKIVEATNGYTCIESAGKVFTPLRICAYSLEKMKKEVEKAWSEPNIPAVIAVPSFLNGSQHSKVKKAAETAGMNIIDVTADHKAAALACFLQYEENKSIAVCDVDNGAMNISVIKMERGIFKFHLVYAGNYIDNLCKHLTSQFGQQNDIQSTNELSPREISSFKKALVEAKNKHQARDVFLVGKADDQVKQVAKLVFDKDPVIVDNVGAVSFGAALHCDLILQQFPTKEFDEYSFLQAARDNLVPKPPDTVHAVNDLWSSVSHRIKAFYAAMEIDVRTHNASRILTKFASSYAADERDEILIRMGFDNVQFAHHHRRDLPEELVQSVCDYVPFFLKAYQGLKAYNDKIYQGIKPYFKKAEEKAIKVEANLTEEEKFLGIGRDKRYLIKDENELKGLQLKIVPPFYEIIDGIPYVCRYEAS</sequence>
<dbReference type="Gene3D" id="3.30.30.30">
    <property type="match status" value="1"/>
</dbReference>
<reference evidence="6" key="1">
    <citation type="submission" date="2022-11" db="UniProtKB">
        <authorList>
            <consortium name="WormBaseParasite"/>
        </authorList>
    </citation>
    <scope>IDENTIFICATION</scope>
</reference>
<dbReference type="SUPFAM" id="SSF53067">
    <property type="entry name" value="Actin-like ATPase domain"/>
    <property type="match status" value="1"/>
</dbReference>
<evidence type="ECO:0000256" key="3">
    <source>
        <dbReference type="ARBA" id="ARBA00022840"/>
    </source>
</evidence>
<keyword evidence="2 4" id="KW-0547">Nucleotide-binding</keyword>
<keyword evidence="3 4" id="KW-0067">ATP-binding</keyword>